<reference evidence="3" key="1">
    <citation type="submission" date="2023-07" db="EMBL/GenBank/DDBJ databases">
        <title>Genome content predicts the carbon catabolic preferences of heterotrophic bacteria.</title>
        <authorList>
            <person name="Gralka M."/>
        </authorList>
    </citation>
    <scope>NUCLEOTIDE SEQUENCE</scope>
    <source>
        <strain evidence="3">I3M17_2</strain>
    </source>
</reference>
<dbReference type="InterPro" id="IPR036061">
    <property type="entry name" value="CheW-like_dom_sf"/>
</dbReference>
<name>A0AAW7X5G3_9GAMM</name>
<dbReference type="EMBL" id="JAUOPB010000004">
    <property type="protein sequence ID" value="MDO6422092.1"/>
    <property type="molecule type" value="Genomic_DNA"/>
</dbReference>
<dbReference type="Pfam" id="PF01584">
    <property type="entry name" value="CheW"/>
    <property type="match status" value="1"/>
</dbReference>
<organism evidence="3 4">
    <name type="scientific">Saccharophagus degradans</name>
    <dbReference type="NCBI Taxonomy" id="86304"/>
    <lineage>
        <taxon>Bacteria</taxon>
        <taxon>Pseudomonadati</taxon>
        <taxon>Pseudomonadota</taxon>
        <taxon>Gammaproteobacteria</taxon>
        <taxon>Cellvibrionales</taxon>
        <taxon>Cellvibrionaceae</taxon>
        <taxon>Saccharophagus</taxon>
    </lineage>
</organism>
<feature type="region of interest" description="Disordered" evidence="1">
    <location>
        <begin position="1"/>
        <end position="21"/>
    </location>
</feature>
<evidence type="ECO:0000313" key="3">
    <source>
        <dbReference type="EMBL" id="MDO6422092.1"/>
    </source>
</evidence>
<sequence>MQDSLPNSLENSTDDARESSALEHLSEALTASLDPTQLPSIDRGRKRTYGFAAHGIHFLLPQGLYCELLTQPAITPLPNSPKHFCGLSNVRGNLVPIYNLGALSGQHGLNTHPKLALILGSIATGAALVVDGNPSSIETEQATTLNKDDSTALFQKTDLPDVIWEAVTDTLMINNTPWHQLDPKVLFTQLSRWTH</sequence>
<dbReference type="Proteomes" id="UP001169760">
    <property type="component" value="Unassembled WGS sequence"/>
</dbReference>
<protein>
    <submittedName>
        <fullName evidence="3">Chemotaxis protein CheW</fullName>
    </submittedName>
</protein>
<dbReference type="GO" id="GO:0006935">
    <property type="term" value="P:chemotaxis"/>
    <property type="evidence" value="ECO:0007669"/>
    <property type="project" value="InterPro"/>
</dbReference>
<feature type="compositionally biased region" description="Polar residues" evidence="1">
    <location>
        <begin position="1"/>
        <end position="11"/>
    </location>
</feature>
<dbReference type="GO" id="GO:0007165">
    <property type="term" value="P:signal transduction"/>
    <property type="evidence" value="ECO:0007669"/>
    <property type="project" value="InterPro"/>
</dbReference>
<evidence type="ECO:0000256" key="1">
    <source>
        <dbReference type="SAM" id="MobiDB-lite"/>
    </source>
</evidence>
<evidence type="ECO:0000259" key="2">
    <source>
        <dbReference type="PROSITE" id="PS50851"/>
    </source>
</evidence>
<dbReference type="RefSeq" id="WP_303491918.1">
    <property type="nucleotide sequence ID" value="NZ_JAUOPB010000004.1"/>
</dbReference>
<accession>A0AAW7X5G3</accession>
<dbReference type="SUPFAM" id="SSF50341">
    <property type="entry name" value="CheW-like"/>
    <property type="match status" value="1"/>
</dbReference>
<feature type="domain" description="CheW-like" evidence="2">
    <location>
        <begin position="45"/>
        <end position="192"/>
    </location>
</feature>
<evidence type="ECO:0000313" key="4">
    <source>
        <dbReference type="Proteomes" id="UP001169760"/>
    </source>
</evidence>
<proteinExistence type="predicted"/>
<dbReference type="Gene3D" id="2.40.50.180">
    <property type="entry name" value="CheA-289, Domain 4"/>
    <property type="match status" value="1"/>
</dbReference>
<dbReference type="InterPro" id="IPR002545">
    <property type="entry name" value="CheW-lke_dom"/>
</dbReference>
<gene>
    <name evidence="3" type="ORF">Q4521_06380</name>
</gene>
<comment type="caution">
    <text evidence="3">The sequence shown here is derived from an EMBL/GenBank/DDBJ whole genome shotgun (WGS) entry which is preliminary data.</text>
</comment>
<dbReference type="AlphaFoldDB" id="A0AAW7X5G3"/>
<dbReference type="PROSITE" id="PS50851">
    <property type="entry name" value="CHEW"/>
    <property type="match status" value="1"/>
</dbReference>